<dbReference type="SUPFAM" id="SSF56784">
    <property type="entry name" value="HAD-like"/>
    <property type="match status" value="1"/>
</dbReference>
<comment type="subcellular location">
    <subcellularLocation>
        <location evidence="1 6">Nucleus</location>
    </subcellularLocation>
</comment>
<dbReference type="GO" id="GO:0005634">
    <property type="term" value="C:nucleus"/>
    <property type="evidence" value="ECO:0007669"/>
    <property type="project" value="UniProtKB-SubCell"/>
</dbReference>
<dbReference type="InterPro" id="IPR023214">
    <property type="entry name" value="HAD_sf"/>
</dbReference>
<accession>A0A1Q3AK65</accession>
<protein>
    <recommendedName>
        <fullName evidence="6">RNA polymerase II subunit A C-terminal domain phosphatase</fullName>
        <ecNumber evidence="6">3.1.3.16</ecNumber>
    </recommendedName>
</protein>
<evidence type="ECO:0000256" key="6">
    <source>
        <dbReference type="RuleBase" id="RU366066"/>
    </source>
</evidence>
<dbReference type="Proteomes" id="UP000187013">
    <property type="component" value="Unassembled WGS sequence"/>
</dbReference>
<dbReference type="PROSITE" id="PS50172">
    <property type="entry name" value="BRCT"/>
    <property type="match status" value="1"/>
</dbReference>
<dbReference type="Gene3D" id="3.40.50.1000">
    <property type="entry name" value="HAD superfamily/HAD-like"/>
    <property type="match status" value="1"/>
</dbReference>
<comment type="caution">
    <text evidence="10">The sequence shown here is derived from an EMBL/GenBank/DDBJ whole genome shotgun (WGS) entry which is preliminary data.</text>
</comment>
<comment type="catalytic activity">
    <reaction evidence="5 6">
        <text>O-phospho-L-threonyl-[protein] + H2O = L-threonyl-[protein] + phosphate</text>
        <dbReference type="Rhea" id="RHEA:47004"/>
        <dbReference type="Rhea" id="RHEA-COMP:11060"/>
        <dbReference type="Rhea" id="RHEA-COMP:11605"/>
        <dbReference type="ChEBI" id="CHEBI:15377"/>
        <dbReference type="ChEBI" id="CHEBI:30013"/>
        <dbReference type="ChEBI" id="CHEBI:43474"/>
        <dbReference type="ChEBI" id="CHEBI:61977"/>
        <dbReference type="EC" id="3.1.3.16"/>
    </reaction>
</comment>
<feature type="region of interest" description="Disordered" evidence="7">
    <location>
        <begin position="628"/>
        <end position="762"/>
    </location>
</feature>
<dbReference type="SUPFAM" id="SSF52113">
    <property type="entry name" value="BRCT domain"/>
    <property type="match status" value="1"/>
</dbReference>
<proteinExistence type="predicted"/>
<dbReference type="OrthoDB" id="10249888at2759"/>
<dbReference type="SMART" id="SM00577">
    <property type="entry name" value="CPDc"/>
    <property type="match status" value="1"/>
</dbReference>
<dbReference type="Pfam" id="PF03031">
    <property type="entry name" value="NIF"/>
    <property type="match status" value="1"/>
</dbReference>
<dbReference type="InterPro" id="IPR011947">
    <property type="entry name" value="FCP1_euk"/>
</dbReference>
<dbReference type="Gene3D" id="1.10.287.10">
    <property type="entry name" value="S15/NS1, RNA-binding"/>
    <property type="match status" value="1"/>
</dbReference>
<dbReference type="PANTHER" id="PTHR23081:SF36">
    <property type="entry name" value="RNA POLYMERASE II SUBUNIT A C-TERMINAL DOMAIN PHOSPHATASE"/>
    <property type="match status" value="1"/>
</dbReference>
<dbReference type="Pfam" id="PF00533">
    <property type="entry name" value="BRCT"/>
    <property type="match status" value="1"/>
</dbReference>
<feature type="compositionally biased region" description="Basic and acidic residues" evidence="7">
    <location>
        <begin position="706"/>
        <end position="715"/>
    </location>
</feature>
<evidence type="ECO:0000313" key="10">
    <source>
        <dbReference type="EMBL" id="GAV55962.1"/>
    </source>
</evidence>
<dbReference type="InterPro" id="IPR036420">
    <property type="entry name" value="BRCT_dom_sf"/>
</dbReference>
<dbReference type="CDD" id="cd17729">
    <property type="entry name" value="BRCT_CTDP1"/>
    <property type="match status" value="1"/>
</dbReference>
<dbReference type="InterPro" id="IPR001357">
    <property type="entry name" value="BRCT_dom"/>
</dbReference>
<feature type="compositionally biased region" description="Acidic residues" evidence="7">
    <location>
        <begin position="745"/>
        <end position="756"/>
    </location>
</feature>
<name>A0A1Q3AK65_ZYGRO</name>
<evidence type="ECO:0000256" key="2">
    <source>
        <dbReference type="ARBA" id="ARBA00022801"/>
    </source>
</evidence>
<evidence type="ECO:0000256" key="4">
    <source>
        <dbReference type="ARBA" id="ARBA00047761"/>
    </source>
</evidence>
<dbReference type="SMART" id="SM00292">
    <property type="entry name" value="BRCT"/>
    <property type="match status" value="1"/>
</dbReference>
<evidence type="ECO:0000256" key="5">
    <source>
        <dbReference type="ARBA" id="ARBA00048336"/>
    </source>
</evidence>
<dbReference type="PROSITE" id="PS50969">
    <property type="entry name" value="FCP1"/>
    <property type="match status" value="1"/>
</dbReference>
<dbReference type="PANTHER" id="PTHR23081">
    <property type="entry name" value="RNA POLYMERASE II CTD PHOSPHATASE"/>
    <property type="match status" value="1"/>
</dbReference>
<dbReference type="EMBL" id="BDGX01000052">
    <property type="protein sequence ID" value="GAV55962.1"/>
    <property type="molecule type" value="Genomic_DNA"/>
</dbReference>
<dbReference type="GO" id="GO:0008420">
    <property type="term" value="F:RNA polymerase II CTD heptapeptide repeat phosphatase activity"/>
    <property type="evidence" value="ECO:0007669"/>
    <property type="project" value="UniProtKB-UniRule"/>
</dbReference>
<dbReference type="InterPro" id="IPR036412">
    <property type="entry name" value="HAD-like_sf"/>
</dbReference>
<feature type="compositionally biased region" description="Polar residues" evidence="7">
    <location>
        <begin position="716"/>
        <end position="732"/>
    </location>
</feature>
<dbReference type="InterPro" id="IPR004274">
    <property type="entry name" value="FCP1_dom"/>
</dbReference>
<comment type="catalytic activity">
    <reaction evidence="4 6">
        <text>O-phospho-L-seryl-[protein] + H2O = L-seryl-[protein] + phosphate</text>
        <dbReference type="Rhea" id="RHEA:20629"/>
        <dbReference type="Rhea" id="RHEA-COMP:9863"/>
        <dbReference type="Rhea" id="RHEA-COMP:11604"/>
        <dbReference type="ChEBI" id="CHEBI:15377"/>
        <dbReference type="ChEBI" id="CHEBI:29999"/>
        <dbReference type="ChEBI" id="CHEBI:43474"/>
        <dbReference type="ChEBI" id="CHEBI:83421"/>
        <dbReference type="EC" id="3.1.3.16"/>
    </reaction>
</comment>
<feature type="domain" description="FCP1 homology" evidence="9">
    <location>
        <begin position="160"/>
        <end position="347"/>
    </location>
</feature>
<gene>
    <name evidence="10" type="ORF">ZYGR_0AZ01340</name>
</gene>
<evidence type="ECO:0000259" key="9">
    <source>
        <dbReference type="PROSITE" id="PS50969"/>
    </source>
</evidence>
<dbReference type="CDD" id="cd07521">
    <property type="entry name" value="HAD_FCP1-like"/>
    <property type="match status" value="1"/>
</dbReference>
<feature type="compositionally biased region" description="Polar residues" evidence="7">
    <location>
        <begin position="392"/>
        <end position="403"/>
    </location>
</feature>
<dbReference type="AlphaFoldDB" id="A0A1Q3AK65"/>
<feature type="compositionally biased region" description="Acidic residues" evidence="7">
    <location>
        <begin position="634"/>
        <end position="659"/>
    </location>
</feature>
<evidence type="ECO:0000256" key="1">
    <source>
        <dbReference type="ARBA" id="ARBA00004123"/>
    </source>
</evidence>
<organism evidence="10 11">
    <name type="scientific">Zygosaccharomyces rouxii</name>
    <dbReference type="NCBI Taxonomy" id="4956"/>
    <lineage>
        <taxon>Eukaryota</taxon>
        <taxon>Fungi</taxon>
        <taxon>Dikarya</taxon>
        <taxon>Ascomycota</taxon>
        <taxon>Saccharomycotina</taxon>
        <taxon>Saccharomycetes</taxon>
        <taxon>Saccharomycetales</taxon>
        <taxon>Saccharomycetaceae</taxon>
        <taxon>Zygosaccharomyces</taxon>
    </lineage>
</organism>
<dbReference type="Gene3D" id="3.40.50.10190">
    <property type="entry name" value="BRCT domain"/>
    <property type="match status" value="1"/>
</dbReference>
<keyword evidence="2 6" id="KW-0378">Hydrolase</keyword>
<evidence type="ECO:0000259" key="8">
    <source>
        <dbReference type="PROSITE" id="PS50172"/>
    </source>
</evidence>
<dbReference type="EC" id="3.1.3.16" evidence="6"/>
<evidence type="ECO:0000256" key="3">
    <source>
        <dbReference type="ARBA" id="ARBA00023242"/>
    </source>
</evidence>
<evidence type="ECO:0000256" key="7">
    <source>
        <dbReference type="SAM" id="MobiDB-lite"/>
    </source>
</evidence>
<keyword evidence="3 6" id="KW-0539">Nucleus</keyword>
<sequence>MTTPVIAPDSLPYPITIDQLIAPIGSTVKKGQRLFAYKFWYMVEIANSPDENDGNGGTQHSKKTVRESIEFFESPFEGDLVSWEVDKGDEVASARQVICEIMRPCNHDVVYGGLCTMCGKEVDENDQVEANLAISHTDTNLKVSRKEAEDMEHFLKQRLRQSKKLVLVVDLDQTVIHCGVDPTIGEWKKDPSNPNYETLKDVQMFALEEEPIVPPMYMGPRLPERKCWYFVKVRPGLREFFAQVAPLYEMHIYTMATRAYALEIAKIIDPDGSLFGDRILSRDENGSLTQKSLERLFPTDQSLVIVIDDRGDVWNWCSNLIKVVPYNFFVGVGDINSNFLPRQQSGLLQLGRRTHKKPQESDELLTDIMDTEKKLQEKIDEEVKRQEEKLSHQMTTNDEQVQGESKEQLTKKLEYSASLEVQQQNRPLATLQKHMHNQRLLVDDDDELYYLKDTLAKIHHRYYKLLEEGDEKGADIQLLVPTMKGQVFQNCHFVFSGLIPLGTNIRRADIVLWTGMFGAITSSEIDENTTHVITKTPGTYKARIAKGFNENIKVVHPDWVFECLVTWTHVDEKPYELIIQDPATEEEIDDFKRKIEQRRLFEEQRREQFESEALMKTAQDSTLNLFAGGTSWLNDDDDYDELSEDDEDDNDEDEDEDVDGGGGDDNGVLAGSNEDNLNTENDGSRVPNQQDQEDQKQGQGAGKPQDQIRDPESLKRTLQNSDSKSSEGQPSQKKVHLGISKDSREDDSESDLEEELLNALDA</sequence>
<evidence type="ECO:0000313" key="11">
    <source>
        <dbReference type="Proteomes" id="UP000187013"/>
    </source>
</evidence>
<feature type="region of interest" description="Disordered" evidence="7">
    <location>
        <begin position="384"/>
        <end position="407"/>
    </location>
</feature>
<dbReference type="FunFam" id="3.40.50.1000:FF:000142">
    <property type="entry name" value="Similar to FCP1-like phosphatase"/>
    <property type="match status" value="1"/>
</dbReference>
<dbReference type="InterPro" id="IPR039189">
    <property type="entry name" value="Fcp1"/>
</dbReference>
<dbReference type="NCBIfam" id="TIGR02250">
    <property type="entry name" value="FCP1_euk"/>
    <property type="match status" value="1"/>
</dbReference>
<reference evidence="10 11" key="1">
    <citation type="submission" date="2016-08" db="EMBL/GenBank/DDBJ databases">
        <title>Draft genome sequence of allopolyploid Zygosaccharomyces rouxii.</title>
        <authorList>
            <person name="Watanabe J."/>
            <person name="Uehara K."/>
            <person name="Mogi Y."/>
            <person name="Tsukioka Y."/>
        </authorList>
    </citation>
    <scope>NUCLEOTIDE SEQUENCE [LARGE SCALE GENOMIC DNA]</scope>
    <source>
        <strain evidence="10 11">NBRC 110957</strain>
    </source>
</reference>
<feature type="domain" description="BRCT" evidence="8">
    <location>
        <begin position="483"/>
        <end position="577"/>
    </location>
</feature>
<comment type="function">
    <text evidence="6">This promotes the activity of RNA polymerase II.</text>
</comment>